<name>A0A1I8A716_9BILA</name>
<protein>
    <submittedName>
        <fullName evidence="3">Chromosome 10 open reading frame 143</fullName>
    </submittedName>
</protein>
<proteinExistence type="predicted"/>
<accession>A0A1I8A716</accession>
<evidence type="ECO:0000313" key="3">
    <source>
        <dbReference type="WBParaSite" id="L893_g33243.t1"/>
    </source>
</evidence>
<sequence length="74" mass="8252">MARREQLWVWKSHVLRIPGPAFSKALDVGSRPDALHPPSPSGAQDAPRRGEDVQPQPGRPGEEEWPRSLNKSFS</sequence>
<organism evidence="2 3">
    <name type="scientific">Steinernema glaseri</name>
    <dbReference type="NCBI Taxonomy" id="37863"/>
    <lineage>
        <taxon>Eukaryota</taxon>
        <taxon>Metazoa</taxon>
        <taxon>Ecdysozoa</taxon>
        <taxon>Nematoda</taxon>
        <taxon>Chromadorea</taxon>
        <taxon>Rhabditida</taxon>
        <taxon>Tylenchina</taxon>
        <taxon>Panagrolaimomorpha</taxon>
        <taxon>Strongyloidoidea</taxon>
        <taxon>Steinernematidae</taxon>
        <taxon>Steinernema</taxon>
    </lineage>
</organism>
<dbReference type="WBParaSite" id="L893_g33243.t1">
    <property type="protein sequence ID" value="L893_g33243.t1"/>
    <property type="gene ID" value="L893_g33243"/>
</dbReference>
<feature type="region of interest" description="Disordered" evidence="1">
    <location>
        <begin position="25"/>
        <end position="74"/>
    </location>
</feature>
<evidence type="ECO:0000313" key="2">
    <source>
        <dbReference type="Proteomes" id="UP000095287"/>
    </source>
</evidence>
<dbReference type="AlphaFoldDB" id="A0A1I8A716"/>
<reference evidence="3" key="1">
    <citation type="submission" date="2016-11" db="UniProtKB">
        <authorList>
            <consortium name="WormBaseParasite"/>
        </authorList>
    </citation>
    <scope>IDENTIFICATION</scope>
</reference>
<evidence type="ECO:0000256" key="1">
    <source>
        <dbReference type="SAM" id="MobiDB-lite"/>
    </source>
</evidence>
<dbReference type="Proteomes" id="UP000095287">
    <property type="component" value="Unplaced"/>
</dbReference>
<keyword evidence="2" id="KW-1185">Reference proteome</keyword>